<proteinExistence type="predicted"/>
<evidence type="ECO:0008006" key="3">
    <source>
        <dbReference type="Google" id="ProtNLM"/>
    </source>
</evidence>
<dbReference type="AlphaFoldDB" id="A0A559J3X7"/>
<dbReference type="EMBL" id="VNJK01000001">
    <property type="protein sequence ID" value="TVX94588.1"/>
    <property type="molecule type" value="Genomic_DNA"/>
</dbReference>
<protein>
    <recommendedName>
        <fullName evidence="3">Hint domain-containing protein</fullName>
    </recommendedName>
</protein>
<accession>A0A559J3X7</accession>
<name>A0A559J3X7_9BACL</name>
<sequence length="119" mass="13586">MVRGANCLSQTNYRSGFNELYNALFLWGTNIQTKGDCKTFENIVVRDKVLANSEEIGELAYKEVEDTFQRVAEETYHVTVKDTTFVTTEEHSFWVPGIGWVDARDLKEGDKLVDNEGIE</sequence>
<dbReference type="Pfam" id="PF07591">
    <property type="entry name" value="PT-HINT"/>
    <property type="match status" value="1"/>
</dbReference>
<gene>
    <name evidence="1" type="ORF">FPZ44_05180</name>
</gene>
<dbReference type="Gene3D" id="2.170.16.10">
    <property type="entry name" value="Hedgehog/Intein (Hint) domain"/>
    <property type="match status" value="1"/>
</dbReference>
<keyword evidence="2" id="KW-1185">Reference proteome</keyword>
<organism evidence="1 2">
    <name type="scientific">Paenibacillus agilis</name>
    <dbReference type="NCBI Taxonomy" id="3020863"/>
    <lineage>
        <taxon>Bacteria</taxon>
        <taxon>Bacillati</taxon>
        <taxon>Bacillota</taxon>
        <taxon>Bacilli</taxon>
        <taxon>Bacillales</taxon>
        <taxon>Paenibacillaceae</taxon>
        <taxon>Paenibacillus</taxon>
    </lineage>
</organism>
<reference evidence="1 2" key="1">
    <citation type="submission" date="2019-07" db="EMBL/GenBank/DDBJ databases">
        <authorList>
            <person name="Kim J."/>
        </authorList>
    </citation>
    <scope>NUCLEOTIDE SEQUENCE [LARGE SCALE GENOMIC DNA]</scope>
    <source>
        <strain evidence="1 2">N4</strain>
    </source>
</reference>
<dbReference type="SUPFAM" id="SSF51294">
    <property type="entry name" value="Hedgehog/intein (Hint) domain"/>
    <property type="match status" value="1"/>
</dbReference>
<evidence type="ECO:0000313" key="1">
    <source>
        <dbReference type="EMBL" id="TVX94588.1"/>
    </source>
</evidence>
<comment type="caution">
    <text evidence="1">The sequence shown here is derived from an EMBL/GenBank/DDBJ whole genome shotgun (WGS) entry which is preliminary data.</text>
</comment>
<dbReference type="Proteomes" id="UP000318102">
    <property type="component" value="Unassembled WGS sequence"/>
</dbReference>
<dbReference type="InterPro" id="IPR036844">
    <property type="entry name" value="Hint_dom_sf"/>
</dbReference>
<dbReference type="OrthoDB" id="2666939at2"/>
<evidence type="ECO:0000313" key="2">
    <source>
        <dbReference type="Proteomes" id="UP000318102"/>
    </source>
</evidence>